<dbReference type="InterPro" id="IPR045584">
    <property type="entry name" value="Pilin-like"/>
</dbReference>
<dbReference type="NCBIfam" id="TIGR02532">
    <property type="entry name" value="IV_pilin_GFxxxE"/>
    <property type="match status" value="1"/>
</dbReference>
<dbReference type="Gene3D" id="3.30.700.10">
    <property type="entry name" value="Glycoprotein, Type 4 Pilin"/>
    <property type="match status" value="1"/>
</dbReference>
<dbReference type="PANTHER" id="PTHR30093:SF2">
    <property type="entry name" value="TYPE II SECRETION SYSTEM PROTEIN H"/>
    <property type="match status" value="1"/>
</dbReference>
<dbReference type="OrthoDB" id="270727at2"/>
<sequence>MPYRRRKMDGFTLIELLVVIAIIAILVALLLPAVQQAREAARRTQCKNNLKQIGIAMHNYHEVNNGLPVAQYSCCWGTWVVGIMPYIEQTALYDRYEKNRKYGIPSDTARYNHSVNLPVVRTRIKALSCPSDIDNAPFSGITNHSYAVNFGNTGYGQQSTLNGVTFGDAPFRISGNNTPARNKRFRDVTDGTSSTMMVAEVLQGQGRDLRGFLWWGDATQFTTYLPPNSSAPDRIYSSYYCNNQPEQNLPCAVSTSANPTMFASRSNHVGGIQTVLVDGSTRFVSENIDLDLWRGLSTARGNEVIGEF</sequence>
<reference evidence="2 3" key="1">
    <citation type="submission" date="2019-02" db="EMBL/GenBank/DDBJ databases">
        <title>Deep-cultivation of Planctomycetes and their phenomic and genomic characterization uncovers novel biology.</title>
        <authorList>
            <person name="Wiegand S."/>
            <person name="Jogler M."/>
            <person name="Boedeker C."/>
            <person name="Pinto D."/>
            <person name="Vollmers J."/>
            <person name="Rivas-Marin E."/>
            <person name="Kohn T."/>
            <person name="Peeters S.H."/>
            <person name="Heuer A."/>
            <person name="Rast P."/>
            <person name="Oberbeckmann S."/>
            <person name="Bunk B."/>
            <person name="Jeske O."/>
            <person name="Meyerdierks A."/>
            <person name="Storesund J.E."/>
            <person name="Kallscheuer N."/>
            <person name="Luecker S."/>
            <person name="Lage O.M."/>
            <person name="Pohl T."/>
            <person name="Merkel B.J."/>
            <person name="Hornburger P."/>
            <person name="Mueller R.-W."/>
            <person name="Bruemmer F."/>
            <person name="Labrenz M."/>
            <person name="Spormann A.M."/>
            <person name="Op den Camp H."/>
            <person name="Overmann J."/>
            <person name="Amann R."/>
            <person name="Jetten M.S.M."/>
            <person name="Mascher T."/>
            <person name="Medema M.H."/>
            <person name="Devos D.P."/>
            <person name="Kaster A.-K."/>
            <person name="Ovreas L."/>
            <person name="Rohde M."/>
            <person name="Galperin M.Y."/>
            <person name="Jogler C."/>
        </authorList>
    </citation>
    <scope>NUCLEOTIDE SEQUENCE [LARGE SCALE GENOMIC DNA]</scope>
    <source>
        <strain evidence="2 3">Mal48</strain>
    </source>
</reference>
<dbReference type="NCBIfam" id="TIGR04294">
    <property type="entry name" value="pre_pil_HX9DG"/>
    <property type="match status" value="1"/>
</dbReference>
<dbReference type="InterPro" id="IPR011453">
    <property type="entry name" value="DUF1559"/>
</dbReference>
<dbReference type="Pfam" id="PF07596">
    <property type="entry name" value="SBP_bac_10"/>
    <property type="match status" value="1"/>
</dbReference>
<protein>
    <submittedName>
        <fullName evidence="2">Type II secretion system protein G</fullName>
    </submittedName>
</protein>
<dbReference type="PANTHER" id="PTHR30093">
    <property type="entry name" value="GENERAL SECRETION PATHWAY PROTEIN G"/>
    <property type="match status" value="1"/>
</dbReference>
<dbReference type="EMBL" id="CP036267">
    <property type="protein sequence ID" value="QDT32445.1"/>
    <property type="molecule type" value="Genomic_DNA"/>
</dbReference>
<dbReference type="Proteomes" id="UP000315724">
    <property type="component" value="Chromosome"/>
</dbReference>
<proteinExistence type="predicted"/>
<feature type="domain" description="DUF1559" evidence="1">
    <location>
        <begin position="35"/>
        <end position="290"/>
    </location>
</feature>
<dbReference type="KEGG" id="tpol:Mal48_16910"/>
<dbReference type="SUPFAM" id="SSF54523">
    <property type="entry name" value="Pili subunits"/>
    <property type="match status" value="1"/>
</dbReference>
<dbReference type="InterPro" id="IPR027558">
    <property type="entry name" value="Pre_pil_HX9DG_C"/>
</dbReference>
<dbReference type="InterPro" id="IPR012902">
    <property type="entry name" value="N_methyl_site"/>
</dbReference>
<evidence type="ECO:0000313" key="3">
    <source>
        <dbReference type="Proteomes" id="UP000315724"/>
    </source>
</evidence>
<evidence type="ECO:0000259" key="1">
    <source>
        <dbReference type="Pfam" id="PF07596"/>
    </source>
</evidence>
<keyword evidence="3" id="KW-1185">Reference proteome</keyword>
<name>A0A517QLD3_9PLAN</name>
<organism evidence="2 3">
    <name type="scientific">Thalassoglobus polymorphus</name>
    <dbReference type="NCBI Taxonomy" id="2527994"/>
    <lineage>
        <taxon>Bacteria</taxon>
        <taxon>Pseudomonadati</taxon>
        <taxon>Planctomycetota</taxon>
        <taxon>Planctomycetia</taxon>
        <taxon>Planctomycetales</taxon>
        <taxon>Planctomycetaceae</taxon>
        <taxon>Thalassoglobus</taxon>
    </lineage>
</organism>
<dbReference type="AlphaFoldDB" id="A0A517QLD3"/>
<gene>
    <name evidence="2" type="primary">xcpT_15</name>
    <name evidence="2" type="ORF">Mal48_16910</name>
</gene>
<accession>A0A517QLD3</accession>
<evidence type="ECO:0000313" key="2">
    <source>
        <dbReference type="EMBL" id="QDT32445.1"/>
    </source>
</evidence>
<dbReference type="RefSeq" id="WP_145197704.1">
    <property type="nucleotide sequence ID" value="NZ_CP036267.1"/>
</dbReference>
<dbReference type="Pfam" id="PF07963">
    <property type="entry name" value="N_methyl"/>
    <property type="match status" value="1"/>
</dbReference>